<dbReference type="KEGG" id="eha:Ethha_2257"/>
<dbReference type="AlphaFoldDB" id="E6U4G4"/>
<organism evidence="2 3">
    <name type="scientific">Ethanoligenens harbinense (strain DSM 18485 / JCM 12961 / CGMCC 1.5033 / YUAN-3)</name>
    <dbReference type="NCBI Taxonomy" id="663278"/>
    <lineage>
        <taxon>Bacteria</taxon>
        <taxon>Bacillati</taxon>
        <taxon>Bacillota</taxon>
        <taxon>Clostridia</taxon>
        <taxon>Eubacteriales</taxon>
        <taxon>Oscillospiraceae</taxon>
        <taxon>Ethanoligenens</taxon>
    </lineage>
</organism>
<feature type="region of interest" description="Disordered" evidence="1">
    <location>
        <begin position="1"/>
        <end position="59"/>
    </location>
</feature>
<protein>
    <submittedName>
        <fullName evidence="2">Uncharacterized protein</fullName>
    </submittedName>
</protein>
<evidence type="ECO:0000313" key="3">
    <source>
        <dbReference type="Proteomes" id="UP000001551"/>
    </source>
</evidence>
<dbReference type="Proteomes" id="UP000001551">
    <property type="component" value="Chromosome"/>
</dbReference>
<evidence type="ECO:0000313" key="2">
    <source>
        <dbReference type="EMBL" id="ADU27771.1"/>
    </source>
</evidence>
<reference evidence="2 3" key="1">
    <citation type="submission" date="2010-12" db="EMBL/GenBank/DDBJ databases">
        <title>Complete sequence of Ethanoligenens harbinense YUAN-3.</title>
        <authorList>
            <person name="Lucas S."/>
            <person name="Copeland A."/>
            <person name="Lapidus A."/>
            <person name="Cheng J.-F."/>
            <person name="Bruce D."/>
            <person name="Goodwin L."/>
            <person name="Pitluck S."/>
            <person name="Chertkov O."/>
            <person name="Misra M."/>
            <person name="Detter J.C."/>
            <person name="Han C."/>
            <person name="Tapia R."/>
            <person name="Land M."/>
            <person name="Hauser L."/>
            <person name="Jeffries C."/>
            <person name="Kyrpides N."/>
            <person name="Ivanova N."/>
            <person name="Mikhailova N."/>
            <person name="Wang A."/>
            <person name="Mouttaki H."/>
            <person name="He Z."/>
            <person name="Zhou J."/>
            <person name="Hemme C.L."/>
            <person name="Woyke T."/>
        </authorList>
    </citation>
    <scope>NUCLEOTIDE SEQUENCE [LARGE SCALE GENOMIC DNA]</scope>
    <source>
        <strain evidence="3">DSM 18485 / JCM 12961 / CGMCC 1.5033 / YUAN-3</strain>
    </source>
</reference>
<gene>
    <name evidence="2" type="ordered locus">Ethha_2257</name>
</gene>
<feature type="compositionally biased region" description="Polar residues" evidence="1">
    <location>
        <begin position="97"/>
        <end position="108"/>
    </location>
</feature>
<feature type="compositionally biased region" description="Basic residues" evidence="1">
    <location>
        <begin position="120"/>
        <end position="129"/>
    </location>
</feature>
<keyword evidence="3" id="KW-1185">Reference proteome</keyword>
<dbReference type="EMBL" id="CP002400">
    <property type="protein sequence ID" value="ADU27771.1"/>
    <property type="molecule type" value="Genomic_DNA"/>
</dbReference>
<feature type="region of interest" description="Disordered" evidence="1">
    <location>
        <begin position="77"/>
        <end position="129"/>
    </location>
</feature>
<accession>E6U4G4</accession>
<sequence length="129" mass="14089">MLDKNRKERKMPQHGSTARSGSGRKRNLAETTPSNRRTAGAMADQAVMSNSITKQNLRQTGQADIQTAYSVMNRNGMINSVDPVNQNLRLNEPDENAGSSPVIQTGGTSAKHLDATQKPARAHRPHKDN</sequence>
<dbReference type="HOGENOM" id="CLU_1945519_0_0_9"/>
<dbReference type="STRING" id="663278.Ethha_2257"/>
<evidence type="ECO:0000256" key="1">
    <source>
        <dbReference type="SAM" id="MobiDB-lite"/>
    </source>
</evidence>
<feature type="compositionally biased region" description="Polar residues" evidence="1">
    <location>
        <begin position="47"/>
        <end position="59"/>
    </location>
</feature>
<feature type="compositionally biased region" description="Polar residues" evidence="1">
    <location>
        <begin position="77"/>
        <end position="89"/>
    </location>
</feature>
<dbReference type="RefSeq" id="WP_013486119.1">
    <property type="nucleotide sequence ID" value="NC_014828.1"/>
</dbReference>
<name>E6U4G4_ETHHY</name>
<proteinExistence type="predicted"/>